<proteinExistence type="predicted"/>
<organism evidence="2 3">
    <name type="scientific">Mycobacterium phage Myrna</name>
    <dbReference type="NCBI Taxonomy" id="546805"/>
    <lineage>
        <taxon>Viruses</taxon>
        <taxon>Duplodnaviria</taxon>
        <taxon>Heunggongvirae</taxon>
        <taxon>Uroviricota</taxon>
        <taxon>Caudoviricetes</taxon>
        <taxon>Ceeclamvirinae</taxon>
        <taxon>Myrnavirus</taxon>
        <taxon>Myrnavirus myrna</taxon>
    </lineage>
</organism>
<dbReference type="GeneID" id="6920709"/>
<accession>B5LJL9</accession>
<reference evidence="2 3" key="1">
    <citation type="submission" date="2008-06" db="EMBL/GenBank/DDBJ databases">
        <authorList>
            <person name="Smith A.L."/>
            <person name="Paladin E.C."/>
            <person name="Jacobs-Sera D."/>
            <person name="Hendirx R.W."/>
            <person name="Hatfull G.F."/>
        </authorList>
    </citation>
    <scope>NUCLEOTIDE SEQUENCE [LARGE SCALE GENOMIC DNA]</scope>
</reference>
<dbReference type="RefSeq" id="YP_002225126.1">
    <property type="nucleotide sequence ID" value="NC_011273.1"/>
</dbReference>
<sequence>MTKKIGPEQHEHLKALGTAKNKLQRVREREEEAMRDVHNMIREGFRMDISGIKLAKASGLSLPRVYQVRDEMNREDREAAERLDRNPETKEALVAAEANIDNAVEVQV</sequence>
<dbReference type="KEGG" id="vg:6920709"/>
<keyword evidence="3" id="KW-1185">Reference proteome</keyword>
<evidence type="ECO:0000256" key="1">
    <source>
        <dbReference type="SAM" id="Coils"/>
    </source>
</evidence>
<keyword evidence="1" id="KW-0175">Coiled coil</keyword>
<evidence type="ECO:0000313" key="3">
    <source>
        <dbReference type="Proteomes" id="UP000001849"/>
    </source>
</evidence>
<feature type="coiled-coil region" evidence="1">
    <location>
        <begin position="13"/>
        <end position="43"/>
    </location>
</feature>
<name>B5LJL9_9CAUD</name>
<evidence type="ECO:0000313" key="2">
    <source>
        <dbReference type="EMBL" id="ACH62216.1"/>
    </source>
</evidence>
<dbReference type="Proteomes" id="UP000001849">
    <property type="component" value="Segment"/>
</dbReference>
<gene>
    <name evidence="2" type="primary">249</name>
    <name evidence="2" type="ORF">MYRNA_249</name>
</gene>
<dbReference type="EMBL" id="EU826466">
    <property type="protein sequence ID" value="ACH62216.1"/>
    <property type="molecule type" value="Genomic_DNA"/>
</dbReference>
<protein>
    <submittedName>
        <fullName evidence="2">Uncharacterized protein</fullName>
    </submittedName>
</protein>